<dbReference type="EMBL" id="PPTA01000015">
    <property type="protein sequence ID" value="TFA99128.1"/>
    <property type="molecule type" value="Genomic_DNA"/>
</dbReference>
<accession>A0ABY2GUG8</accession>
<evidence type="ECO:0000313" key="2">
    <source>
        <dbReference type="EMBL" id="TFA99128.1"/>
    </source>
</evidence>
<feature type="region of interest" description="Disordered" evidence="1">
    <location>
        <begin position="54"/>
        <end position="80"/>
    </location>
</feature>
<organism evidence="2 3">
    <name type="scientific">Trichoderma ghanense</name>
    <dbReference type="NCBI Taxonomy" id="65468"/>
    <lineage>
        <taxon>Eukaryota</taxon>
        <taxon>Fungi</taxon>
        <taxon>Dikarya</taxon>
        <taxon>Ascomycota</taxon>
        <taxon>Pezizomycotina</taxon>
        <taxon>Sordariomycetes</taxon>
        <taxon>Hypocreomycetidae</taxon>
        <taxon>Hypocreales</taxon>
        <taxon>Hypocreaceae</taxon>
        <taxon>Trichoderma</taxon>
    </lineage>
</organism>
<proteinExistence type="predicted"/>
<gene>
    <name evidence="2" type="ORF">CCMA1212_008910</name>
</gene>
<dbReference type="GeneID" id="300580463"/>
<comment type="caution">
    <text evidence="2">The sequence shown here is derived from an EMBL/GenBank/DDBJ whole genome shotgun (WGS) entry which is preliminary data.</text>
</comment>
<dbReference type="RefSeq" id="XP_073555330.1">
    <property type="nucleotide sequence ID" value="XM_073706013.1"/>
</dbReference>
<evidence type="ECO:0000313" key="3">
    <source>
        <dbReference type="Proteomes" id="UP001642720"/>
    </source>
</evidence>
<feature type="compositionally biased region" description="Low complexity" evidence="1">
    <location>
        <begin position="61"/>
        <end position="73"/>
    </location>
</feature>
<keyword evidence="3" id="KW-1185">Reference proteome</keyword>
<reference evidence="2 3" key="1">
    <citation type="submission" date="2018-01" db="EMBL/GenBank/DDBJ databases">
        <title>Genome characterization of the sugarcane-associated fungus Trichoderma ghanense CCMA-1212 and their application in lignocelulose bioconversion.</title>
        <authorList>
            <person name="Steindorff A.S."/>
            <person name="Mendes T.D."/>
            <person name="Vilela E.S.D."/>
            <person name="Rodrigues D.S."/>
            <person name="Formighieri E.F."/>
            <person name="Melo I.S."/>
            <person name="Favaro L.C.L."/>
        </authorList>
    </citation>
    <scope>NUCLEOTIDE SEQUENCE [LARGE SCALE GENOMIC DNA]</scope>
    <source>
        <strain evidence="2 3">CCMA-1212</strain>
    </source>
</reference>
<sequence>MRFRHPNQTSASDNWTNTSCPLFLPLPHLILRRHLLLRRHLRLLPGQLIVRPSAHGGSFKMTTTTRMTSQSMTPQPLTPL</sequence>
<evidence type="ECO:0000256" key="1">
    <source>
        <dbReference type="SAM" id="MobiDB-lite"/>
    </source>
</evidence>
<protein>
    <submittedName>
        <fullName evidence="2">Uncharacterized protein</fullName>
    </submittedName>
</protein>
<dbReference type="Proteomes" id="UP001642720">
    <property type="component" value="Unassembled WGS sequence"/>
</dbReference>
<name>A0ABY2GUG8_9HYPO</name>